<keyword evidence="3" id="KW-1185">Reference proteome</keyword>
<dbReference type="RefSeq" id="WP_396640112.1">
    <property type="nucleotide sequence ID" value="NZ_JBIQWL010000002.1"/>
</dbReference>
<proteinExistence type="predicted"/>
<keyword evidence="1" id="KW-0812">Transmembrane</keyword>
<name>A0ABW7Q5P1_9MICO</name>
<organism evidence="2 3">
    <name type="scientific">Microbacterium alkaliflavum</name>
    <dbReference type="NCBI Taxonomy" id="3248839"/>
    <lineage>
        <taxon>Bacteria</taxon>
        <taxon>Bacillati</taxon>
        <taxon>Actinomycetota</taxon>
        <taxon>Actinomycetes</taxon>
        <taxon>Micrococcales</taxon>
        <taxon>Microbacteriaceae</taxon>
        <taxon>Microbacterium</taxon>
    </lineage>
</organism>
<evidence type="ECO:0008006" key="4">
    <source>
        <dbReference type="Google" id="ProtNLM"/>
    </source>
</evidence>
<keyword evidence="1" id="KW-0472">Membrane</keyword>
<accession>A0ABW7Q5P1</accession>
<evidence type="ECO:0000313" key="2">
    <source>
        <dbReference type="EMBL" id="MFH8250179.1"/>
    </source>
</evidence>
<feature type="transmembrane region" description="Helical" evidence="1">
    <location>
        <begin position="54"/>
        <end position="76"/>
    </location>
</feature>
<feature type="transmembrane region" description="Helical" evidence="1">
    <location>
        <begin position="83"/>
        <end position="106"/>
    </location>
</feature>
<sequence length="152" mass="16069">MTRGLRLTLVTVTAFVAVTALAGGIALILGSTVPALSSVLVPPADYLRGSPFDSYAVPGLTLILFVGAPQALAGILTGVRWRFAMVACAAAGFSCAIWIFVQMIFIPFSPLQAVYFVIGMLELGLVMLGLGVLRPLTPPKTGSHRERRTRVP</sequence>
<keyword evidence="1" id="KW-1133">Transmembrane helix</keyword>
<gene>
    <name evidence="2" type="ORF">ACH3VR_07430</name>
</gene>
<dbReference type="EMBL" id="JBIQWL010000002">
    <property type="protein sequence ID" value="MFH8250179.1"/>
    <property type="molecule type" value="Genomic_DNA"/>
</dbReference>
<feature type="transmembrane region" description="Helical" evidence="1">
    <location>
        <begin position="112"/>
        <end position="133"/>
    </location>
</feature>
<comment type="caution">
    <text evidence="2">The sequence shown here is derived from an EMBL/GenBank/DDBJ whole genome shotgun (WGS) entry which is preliminary data.</text>
</comment>
<dbReference type="Proteomes" id="UP001610861">
    <property type="component" value="Unassembled WGS sequence"/>
</dbReference>
<evidence type="ECO:0000256" key="1">
    <source>
        <dbReference type="SAM" id="Phobius"/>
    </source>
</evidence>
<protein>
    <recommendedName>
        <fullName evidence="4">DUF4345 domain-containing protein</fullName>
    </recommendedName>
</protein>
<evidence type="ECO:0000313" key="3">
    <source>
        <dbReference type="Proteomes" id="UP001610861"/>
    </source>
</evidence>
<reference evidence="2 3" key="1">
    <citation type="submission" date="2024-09" db="EMBL/GenBank/DDBJ databases">
        <authorList>
            <person name="Pan X."/>
        </authorList>
    </citation>
    <scope>NUCLEOTIDE SEQUENCE [LARGE SCALE GENOMIC DNA]</scope>
    <source>
        <strain evidence="2 3">B2969</strain>
    </source>
</reference>